<dbReference type="InterPro" id="IPR029044">
    <property type="entry name" value="Nucleotide-diphossugar_trans"/>
</dbReference>
<reference evidence="2" key="1">
    <citation type="journal article" date="2014" name="Front. Microbiol.">
        <title>High frequency of phylogenetically diverse reductive dehalogenase-homologous genes in deep subseafloor sedimentary metagenomes.</title>
        <authorList>
            <person name="Kawai M."/>
            <person name="Futagami T."/>
            <person name="Toyoda A."/>
            <person name="Takaki Y."/>
            <person name="Nishi S."/>
            <person name="Hori S."/>
            <person name="Arai W."/>
            <person name="Tsubouchi T."/>
            <person name="Morono Y."/>
            <person name="Uchiyama I."/>
            <person name="Ito T."/>
            <person name="Fujiyama A."/>
            <person name="Inagaki F."/>
            <person name="Takami H."/>
        </authorList>
    </citation>
    <scope>NUCLEOTIDE SEQUENCE</scope>
    <source>
        <strain evidence="2">Expedition CK06-06</strain>
    </source>
</reference>
<gene>
    <name evidence="2" type="ORF">S01H1_68998</name>
</gene>
<sequence length="183" mass="20707">MTHPWAKASMSKTRQNLVDLVIPVYNEARVLEGSLRRLLREMDECRDFQWRIVIVNNGSTDDTAELARRLADELAPVQFIDIAQKGRGRALRTAWSQTDAEMSIYMDVDLSTGLAAVPGAVAELRSGADLVVGSRTRGDSRITRCFKREFLSRAYNRLIRWVLRTRSFDDAQCGFKGVRVEAV</sequence>
<dbReference type="PANTHER" id="PTHR10859">
    <property type="entry name" value="GLYCOSYL TRANSFERASE"/>
    <property type="match status" value="1"/>
</dbReference>
<dbReference type="PANTHER" id="PTHR10859:SF91">
    <property type="entry name" value="DOLICHYL-PHOSPHATE BETA-GLUCOSYLTRANSFERASE"/>
    <property type="match status" value="1"/>
</dbReference>
<protein>
    <recommendedName>
        <fullName evidence="1">Glycosyltransferase 2-like domain-containing protein</fullName>
    </recommendedName>
</protein>
<dbReference type="GO" id="GO:0006487">
    <property type="term" value="P:protein N-linked glycosylation"/>
    <property type="evidence" value="ECO:0007669"/>
    <property type="project" value="TreeGrafter"/>
</dbReference>
<dbReference type="Pfam" id="PF00535">
    <property type="entry name" value="Glycos_transf_2"/>
    <property type="match status" value="1"/>
</dbReference>
<dbReference type="InterPro" id="IPR001173">
    <property type="entry name" value="Glyco_trans_2-like"/>
</dbReference>
<dbReference type="AlphaFoldDB" id="X0YI70"/>
<dbReference type="Gene3D" id="3.90.550.10">
    <property type="entry name" value="Spore Coat Polysaccharide Biosynthesis Protein SpsA, Chain A"/>
    <property type="match status" value="1"/>
</dbReference>
<feature type="non-terminal residue" evidence="2">
    <location>
        <position position="183"/>
    </location>
</feature>
<dbReference type="EMBL" id="BARS01045780">
    <property type="protein sequence ID" value="GAG36491.1"/>
    <property type="molecule type" value="Genomic_DNA"/>
</dbReference>
<evidence type="ECO:0000259" key="1">
    <source>
        <dbReference type="Pfam" id="PF00535"/>
    </source>
</evidence>
<comment type="caution">
    <text evidence="2">The sequence shown here is derived from an EMBL/GenBank/DDBJ whole genome shotgun (WGS) entry which is preliminary data.</text>
</comment>
<dbReference type="SUPFAM" id="SSF53448">
    <property type="entry name" value="Nucleotide-diphospho-sugar transferases"/>
    <property type="match status" value="1"/>
</dbReference>
<organism evidence="2">
    <name type="scientific">marine sediment metagenome</name>
    <dbReference type="NCBI Taxonomy" id="412755"/>
    <lineage>
        <taxon>unclassified sequences</taxon>
        <taxon>metagenomes</taxon>
        <taxon>ecological metagenomes</taxon>
    </lineage>
</organism>
<name>X0YI70_9ZZZZ</name>
<proteinExistence type="predicted"/>
<feature type="domain" description="Glycosyltransferase 2-like" evidence="1">
    <location>
        <begin position="20"/>
        <end position="182"/>
    </location>
</feature>
<accession>X0YI70</accession>
<evidence type="ECO:0000313" key="2">
    <source>
        <dbReference type="EMBL" id="GAG36491.1"/>
    </source>
</evidence>